<dbReference type="Proteomes" id="UP001642360">
    <property type="component" value="Unassembled WGS sequence"/>
</dbReference>
<dbReference type="InterPro" id="IPR044730">
    <property type="entry name" value="RNase_H-like_dom_plant"/>
</dbReference>
<feature type="domain" description="RNase H type-1" evidence="1">
    <location>
        <begin position="2"/>
        <end position="83"/>
    </location>
</feature>
<evidence type="ECO:0000313" key="2">
    <source>
        <dbReference type="EMBL" id="CAK9170816.1"/>
    </source>
</evidence>
<comment type="caution">
    <text evidence="2">The sequence shown here is derived from an EMBL/GenBank/DDBJ whole genome shotgun (WGS) entry which is preliminary data.</text>
</comment>
<dbReference type="PANTHER" id="PTHR47723">
    <property type="entry name" value="OS05G0353850 PROTEIN"/>
    <property type="match status" value="1"/>
</dbReference>
<name>A0ABC8TPC4_9AQUA</name>
<dbReference type="SUPFAM" id="SSF53098">
    <property type="entry name" value="Ribonuclease H-like"/>
    <property type="match status" value="1"/>
</dbReference>
<dbReference type="CDD" id="cd06222">
    <property type="entry name" value="RNase_H_like"/>
    <property type="match status" value="1"/>
</dbReference>
<dbReference type="AlphaFoldDB" id="A0ABC8TPC4"/>
<dbReference type="InterPro" id="IPR053151">
    <property type="entry name" value="RNase_H-like"/>
</dbReference>
<accession>A0ABC8TPC4</accession>
<dbReference type="EMBL" id="CAUOFW020005591">
    <property type="protein sequence ID" value="CAK9170816.1"/>
    <property type="molecule type" value="Genomic_DNA"/>
</dbReference>
<dbReference type="InterPro" id="IPR002156">
    <property type="entry name" value="RNaseH_domain"/>
</dbReference>
<gene>
    <name evidence="2" type="ORF">ILEXP_LOCUS40324</name>
</gene>
<dbReference type="Gene3D" id="3.30.420.10">
    <property type="entry name" value="Ribonuclease H-like superfamily/Ribonuclease H"/>
    <property type="match status" value="1"/>
</dbReference>
<evidence type="ECO:0000259" key="1">
    <source>
        <dbReference type="Pfam" id="PF13456"/>
    </source>
</evidence>
<evidence type="ECO:0000313" key="3">
    <source>
        <dbReference type="Proteomes" id="UP001642360"/>
    </source>
</evidence>
<keyword evidence="3" id="KW-1185">Reference proteome</keyword>
<dbReference type="InterPro" id="IPR012337">
    <property type="entry name" value="RNaseH-like_sf"/>
</dbReference>
<sequence>MEAEIRALLSGLLLLQEHGPQDYELIIEIDSKMLVDVVNQKIKASWKFWTILVQVFSLLRHFNFQIHHTYREGNMVADSLANTGLPKLLAQTPSSSNLGFILCQLMSIAHPCP</sequence>
<organism evidence="2 3">
    <name type="scientific">Ilex paraguariensis</name>
    <name type="common">yerba mate</name>
    <dbReference type="NCBI Taxonomy" id="185542"/>
    <lineage>
        <taxon>Eukaryota</taxon>
        <taxon>Viridiplantae</taxon>
        <taxon>Streptophyta</taxon>
        <taxon>Embryophyta</taxon>
        <taxon>Tracheophyta</taxon>
        <taxon>Spermatophyta</taxon>
        <taxon>Magnoliopsida</taxon>
        <taxon>eudicotyledons</taxon>
        <taxon>Gunneridae</taxon>
        <taxon>Pentapetalae</taxon>
        <taxon>asterids</taxon>
        <taxon>campanulids</taxon>
        <taxon>Aquifoliales</taxon>
        <taxon>Aquifoliaceae</taxon>
        <taxon>Ilex</taxon>
    </lineage>
</organism>
<dbReference type="Pfam" id="PF13456">
    <property type="entry name" value="RVT_3"/>
    <property type="match status" value="1"/>
</dbReference>
<reference evidence="2 3" key="1">
    <citation type="submission" date="2024-02" db="EMBL/GenBank/DDBJ databases">
        <authorList>
            <person name="Vignale AGUSTIN F."/>
            <person name="Sosa J E."/>
            <person name="Modenutti C."/>
        </authorList>
    </citation>
    <scope>NUCLEOTIDE SEQUENCE [LARGE SCALE GENOMIC DNA]</scope>
</reference>
<dbReference type="PANTHER" id="PTHR47723:SF19">
    <property type="entry name" value="POLYNUCLEOTIDYL TRANSFERASE, RIBONUCLEASE H-LIKE SUPERFAMILY PROTEIN"/>
    <property type="match status" value="1"/>
</dbReference>
<dbReference type="InterPro" id="IPR036397">
    <property type="entry name" value="RNaseH_sf"/>
</dbReference>
<proteinExistence type="predicted"/>
<protein>
    <recommendedName>
        <fullName evidence="1">RNase H type-1 domain-containing protein</fullName>
    </recommendedName>
</protein>